<gene>
    <name evidence="2" type="ORF">SAMN06265353_0534</name>
</gene>
<dbReference type="Gene3D" id="1.20.58.1000">
    <property type="entry name" value="Metal-sensitive repressor, helix protomer"/>
    <property type="match status" value="1"/>
</dbReference>
<dbReference type="OrthoDB" id="9811244at2"/>
<dbReference type="GO" id="GO:0045892">
    <property type="term" value="P:negative regulation of DNA-templated transcription"/>
    <property type="evidence" value="ECO:0007669"/>
    <property type="project" value="UniProtKB-ARBA"/>
</dbReference>
<reference evidence="3" key="1">
    <citation type="submission" date="2017-09" db="EMBL/GenBank/DDBJ databases">
        <authorList>
            <person name="Varghese N."/>
            <person name="Submissions S."/>
        </authorList>
    </citation>
    <scope>NUCLEOTIDE SEQUENCE [LARGE SCALE GENOMIC DNA]</scope>
    <source>
        <strain evidence="3">DSM 2913</strain>
    </source>
</reference>
<dbReference type="PANTHER" id="PTHR33677:SF3">
    <property type="entry name" value="COPPER-SENSING TRANSCRIPTIONAL REPRESSOR RICR"/>
    <property type="match status" value="1"/>
</dbReference>
<dbReference type="RefSeq" id="WP_096600779.1">
    <property type="nucleotide sequence ID" value="NZ_OBEN01000001.1"/>
</dbReference>
<accession>A0A285NWP1</accession>
<evidence type="ECO:0000313" key="2">
    <source>
        <dbReference type="EMBL" id="SNZ12306.1"/>
    </source>
</evidence>
<dbReference type="AlphaFoldDB" id="A0A285NWP1"/>
<dbReference type="InterPro" id="IPR003735">
    <property type="entry name" value="Metal_Tscrpt_repr"/>
</dbReference>
<sequence>MERCDIYLSEESVKELVSRLSKIEGQIKGLQKMIQEKRSCDEILIQISAVRSALSSVAVKLLEEHVQSCVKPSVEAGDIRALEEFLDAVKKLVKGGC</sequence>
<comment type="similarity">
    <text evidence="1">Belongs to the FrmR/RcnR family.</text>
</comment>
<keyword evidence="2" id="KW-0238">DNA-binding</keyword>
<dbReference type="CDD" id="cd10148">
    <property type="entry name" value="CsoR-like_DUF156"/>
    <property type="match status" value="1"/>
</dbReference>
<dbReference type="GO" id="GO:0003677">
    <property type="term" value="F:DNA binding"/>
    <property type="evidence" value="ECO:0007669"/>
    <property type="project" value="UniProtKB-KW"/>
</dbReference>
<protein>
    <submittedName>
        <fullName evidence="2">DNA-binding transcriptional regulator, FrmR family</fullName>
    </submittedName>
</protein>
<organism evidence="2 3">
    <name type="scientific">Hydrogenobacter hydrogenophilus</name>
    <dbReference type="NCBI Taxonomy" id="35835"/>
    <lineage>
        <taxon>Bacteria</taxon>
        <taxon>Pseudomonadati</taxon>
        <taxon>Aquificota</taxon>
        <taxon>Aquificia</taxon>
        <taxon>Aquificales</taxon>
        <taxon>Aquificaceae</taxon>
        <taxon>Hydrogenobacter</taxon>
    </lineage>
</organism>
<evidence type="ECO:0000313" key="3">
    <source>
        <dbReference type="Proteomes" id="UP000218627"/>
    </source>
</evidence>
<name>A0A285NWP1_9AQUI</name>
<proteinExistence type="inferred from homology"/>
<dbReference type="EMBL" id="OBEN01000001">
    <property type="protein sequence ID" value="SNZ12306.1"/>
    <property type="molecule type" value="Genomic_DNA"/>
</dbReference>
<dbReference type="PANTHER" id="PTHR33677">
    <property type="entry name" value="TRANSCRIPTIONAL REPRESSOR FRMR-RELATED"/>
    <property type="match status" value="1"/>
</dbReference>
<dbReference type="Pfam" id="PF02583">
    <property type="entry name" value="Trns_repr_metal"/>
    <property type="match status" value="1"/>
</dbReference>
<keyword evidence="3" id="KW-1185">Reference proteome</keyword>
<dbReference type="Proteomes" id="UP000218627">
    <property type="component" value="Unassembled WGS sequence"/>
</dbReference>
<dbReference type="InterPro" id="IPR038390">
    <property type="entry name" value="Metal_Tscrpt_repr_sf"/>
</dbReference>
<evidence type="ECO:0000256" key="1">
    <source>
        <dbReference type="ARBA" id="ARBA00005260"/>
    </source>
</evidence>
<dbReference type="GO" id="GO:0046872">
    <property type="term" value="F:metal ion binding"/>
    <property type="evidence" value="ECO:0007669"/>
    <property type="project" value="InterPro"/>
</dbReference>